<dbReference type="InterPro" id="IPR001891">
    <property type="entry name" value="Malic_OxRdtase"/>
</dbReference>
<proteinExistence type="predicted"/>
<dbReference type="GO" id="GO:0016616">
    <property type="term" value="F:oxidoreductase activity, acting on the CH-OH group of donors, NAD or NADP as acceptor"/>
    <property type="evidence" value="ECO:0007669"/>
    <property type="project" value="InterPro"/>
</dbReference>
<sequence>MFHRDKMCTFNDDMQGTGATALACVLAGLHATNSELKDQRIVFLGAGTAGVGIADQIHSAMLQTGLSHEEAYE</sequence>
<dbReference type="Pfam" id="PF03949">
    <property type="entry name" value="Malic_M"/>
    <property type="match status" value="1"/>
</dbReference>
<dbReference type="GO" id="GO:0051287">
    <property type="term" value="F:NAD binding"/>
    <property type="evidence" value="ECO:0007669"/>
    <property type="project" value="InterPro"/>
</dbReference>
<dbReference type="PANTHER" id="PTHR23406:SF34">
    <property type="entry name" value="NAD-DEPENDENT MALIC ENZYME, MITOCHONDRIAL"/>
    <property type="match status" value="1"/>
</dbReference>
<evidence type="ECO:0000313" key="2">
    <source>
        <dbReference type="EMBL" id="GAG65091.1"/>
    </source>
</evidence>
<comment type="caution">
    <text evidence="2">The sequence shown here is derived from an EMBL/GenBank/DDBJ whole genome shotgun (WGS) entry which is preliminary data.</text>
</comment>
<dbReference type="PROSITE" id="PS51257">
    <property type="entry name" value="PROKAR_LIPOPROTEIN"/>
    <property type="match status" value="1"/>
</dbReference>
<dbReference type="PANTHER" id="PTHR23406">
    <property type="entry name" value="MALIC ENZYME-RELATED"/>
    <property type="match status" value="1"/>
</dbReference>
<dbReference type="SUPFAM" id="SSF51735">
    <property type="entry name" value="NAD(P)-binding Rossmann-fold domains"/>
    <property type="match status" value="1"/>
</dbReference>
<reference evidence="2" key="1">
    <citation type="journal article" date="2014" name="Front. Microbiol.">
        <title>High frequency of phylogenetically diverse reductive dehalogenase-homologous genes in deep subseafloor sedimentary metagenomes.</title>
        <authorList>
            <person name="Kawai M."/>
            <person name="Futagami T."/>
            <person name="Toyoda A."/>
            <person name="Takaki Y."/>
            <person name="Nishi S."/>
            <person name="Hori S."/>
            <person name="Arai W."/>
            <person name="Tsubouchi T."/>
            <person name="Morono Y."/>
            <person name="Uchiyama I."/>
            <person name="Ito T."/>
            <person name="Fujiyama A."/>
            <person name="Inagaki F."/>
            <person name="Takami H."/>
        </authorList>
    </citation>
    <scope>NUCLEOTIDE SEQUENCE</scope>
    <source>
        <strain evidence="2">Expedition CK06-06</strain>
    </source>
</reference>
<name>X1AZA3_9ZZZZ</name>
<dbReference type="GO" id="GO:0005829">
    <property type="term" value="C:cytosol"/>
    <property type="evidence" value="ECO:0007669"/>
    <property type="project" value="TreeGrafter"/>
</dbReference>
<dbReference type="AlphaFoldDB" id="X1AZA3"/>
<feature type="domain" description="Malic enzyme NAD-binding" evidence="1">
    <location>
        <begin position="14"/>
        <end position="72"/>
    </location>
</feature>
<dbReference type="GO" id="GO:0006108">
    <property type="term" value="P:malate metabolic process"/>
    <property type="evidence" value="ECO:0007669"/>
    <property type="project" value="TreeGrafter"/>
</dbReference>
<dbReference type="GO" id="GO:0004470">
    <property type="term" value="F:malic enzyme activity"/>
    <property type="evidence" value="ECO:0007669"/>
    <property type="project" value="InterPro"/>
</dbReference>
<dbReference type="Gene3D" id="3.40.50.720">
    <property type="entry name" value="NAD(P)-binding Rossmann-like Domain"/>
    <property type="match status" value="1"/>
</dbReference>
<dbReference type="PRINTS" id="PR00072">
    <property type="entry name" value="MALOXRDTASE"/>
</dbReference>
<feature type="non-terminal residue" evidence="2">
    <location>
        <position position="73"/>
    </location>
</feature>
<evidence type="ECO:0000259" key="1">
    <source>
        <dbReference type="Pfam" id="PF03949"/>
    </source>
</evidence>
<protein>
    <recommendedName>
        <fullName evidence="1">Malic enzyme NAD-binding domain-containing protein</fullName>
    </recommendedName>
</protein>
<organism evidence="2">
    <name type="scientific">marine sediment metagenome</name>
    <dbReference type="NCBI Taxonomy" id="412755"/>
    <lineage>
        <taxon>unclassified sequences</taxon>
        <taxon>metagenomes</taxon>
        <taxon>ecological metagenomes</taxon>
    </lineage>
</organism>
<gene>
    <name evidence="2" type="ORF">S01H4_12576</name>
</gene>
<dbReference type="EMBL" id="BART01005377">
    <property type="protein sequence ID" value="GAG65091.1"/>
    <property type="molecule type" value="Genomic_DNA"/>
</dbReference>
<accession>X1AZA3</accession>
<dbReference type="InterPro" id="IPR012302">
    <property type="entry name" value="Malic_NAD-bd"/>
</dbReference>
<dbReference type="InterPro" id="IPR036291">
    <property type="entry name" value="NAD(P)-bd_dom_sf"/>
</dbReference>